<feature type="domain" description="Chalcone isomerase" evidence="2">
    <location>
        <begin position="22"/>
        <end position="186"/>
    </location>
</feature>
<dbReference type="Proteomes" id="UP000817854">
    <property type="component" value="Unassembled WGS sequence"/>
</dbReference>
<keyword evidence="1" id="KW-0732">Signal</keyword>
<dbReference type="GO" id="GO:0016853">
    <property type="term" value="F:isomerase activity"/>
    <property type="evidence" value="ECO:0007669"/>
    <property type="project" value="UniProtKB-KW"/>
</dbReference>
<accession>A0ABX0IWQ5</accession>
<evidence type="ECO:0000256" key="1">
    <source>
        <dbReference type="SAM" id="SignalP"/>
    </source>
</evidence>
<dbReference type="InterPro" id="IPR016088">
    <property type="entry name" value="Chalcone_isomerase_3-sand"/>
</dbReference>
<sequence>MRKLYLLLTFTMLPLIYAPAQSKLSGVSIYETLSFGGNRLVLNGAGVKEKVWIDMYVASLYVPSKTTNADQIINSTEPAIIKINVVSGLLKSERMKEMFDEGFQNSMNGSTSALKTEIDKFISFFDSTMKENDEFMIVYNPKTGITVFKNSVKRGVIEGHDFKKALFGVWLCVKPADEKLKKAMLGL</sequence>
<evidence type="ECO:0000313" key="3">
    <source>
        <dbReference type="EMBL" id="NHN27888.1"/>
    </source>
</evidence>
<dbReference type="Pfam" id="PF16036">
    <property type="entry name" value="Chalcone_3"/>
    <property type="match status" value="1"/>
</dbReference>
<dbReference type="EMBL" id="VEVQ02000019">
    <property type="protein sequence ID" value="NHN27888.1"/>
    <property type="molecule type" value="Genomic_DNA"/>
</dbReference>
<reference evidence="4" key="1">
    <citation type="submission" date="2019-05" db="EMBL/GenBank/DDBJ databases">
        <title>Flavobacterium profundi sp. nov., isolated from a deep-sea seamount.</title>
        <authorList>
            <person name="Zhang D.-C."/>
        </authorList>
    </citation>
    <scope>NUCLEOTIDE SEQUENCE [LARGE SCALE GENOMIC DNA]</scope>
    <source>
        <strain evidence="4">EC11</strain>
    </source>
</reference>
<dbReference type="InterPro" id="IPR036298">
    <property type="entry name" value="Chalcone_isomerase_sf"/>
</dbReference>
<gene>
    <name evidence="3" type="ORF">FIA58_019600</name>
</gene>
<evidence type="ECO:0000259" key="2">
    <source>
        <dbReference type="Pfam" id="PF16036"/>
    </source>
</evidence>
<protein>
    <submittedName>
        <fullName evidence="3">Chalcone isomerase</fullName>
    </submittedName>
</protein>
<dbReference type="Gene3D" id="3.50.70.10">
    <property type="match status" value="1"/>
</dbReference>
<name>A0ABX0IWQ5_9FLAO</name>
<feature type="chain" id="PRO_5045224378" evidence="1">
    <location>
        <begin position="21"/>
        <end position="187"/>
    </location>
</feature>
<comment type="caution">
    <text evidence="3">The sequence shown here is derived from an EMBL/GenBank/DDBJ whole genome shotgun (WGS) entry which is preliminary data.</text>
</comment>
<dbReference type="InterPro" id="IPR016087">
    <property type="entry name" value="Chalcone_isomerase"/>
</dbReference>
<organism evidence="3 4">
    <name type="scientific">Flavobacterium jejuense</name>
    <dbReference type="NCBI Taxonomy" id="1544455"/>
    <lineage>
        <taxon>Bacteria</taxon>
        <taxon>Pseudomonadati</taxon>
        <taxon>Bacteroidota</taxon>
        <taxon>Flavobacteriia</taxon>
        <taxon>Flavobacteriales</taxon>
        <taxon>Flavobacteriaceae</taxon>
        <taxon>Flavobacterium</taxon>
    </lineage>
</organism>
<evidence type="ECO:0000313" key="4">
    <source>
        <dbReference type="Proteomes" id="UP000817854"/>
    </source>
</evidence>
<keyword evidence="3" id="KW-0413">Isomerase</keyword>
<reference evidence="3 4" key="2">
    <citation type="submission" date="2019-05" db="EMBL/GenBank/DDBJ databases">
        <authorList>
            <person name="Lianzixin W."/>
        </authorList>
    </citation>
    <scope>NUCLEOTIDE SEQUENCE [LARGE SCALE GENOMIC DNA]</scope>
    <source>
        <strain evidence="3 4">EC11</strain>
    </source>
</reference>
<dbReference type="SUPFAM" id="SSF54626">
    <property type="entry name" value="Chalcone isomerase"/>
    <property type="match status" value="1"/>
</dbReference>
<feature type="signal peptide" evidence="1">
    <location>
        <begin position="1"/>
        <end position="20"/>
    </location>
</feature>
<dbReference type="RefSeq" id="WP_140964393.1">
    <property type="nucleotide sequence ID" value="NZ_VEVQ02000019.1"/>
</dbReference>
<reference evidence="3 4" key="3">
    <citation type="submission" date="2020-02" db="EMBL/GenBank/DDBJ databases">
        <title>Flavobacterium profundi sp. nov., isolated from a deep-sea seamount.</title>
        <authorList>
            <person name="Zhang D.-C."/>
        </authorList>
    </citation>
    <scope>NUCLEOTIDE SEQUENCE [LARGE SCALE GENOMIC DNA]</scope>
    <source>
        <strain evidence="3 4">EC11</strain>
    </source>
</reference>
<keyword evidence="4" id="KW-1185">Reference proteome</keyword>
<proteinExistence type="predicted"/>